<keyword evidence="2" id="KW-1185">Reference proteome</keyword>
<dbReference type="AlphaFoldDB" id="A0A4C1V088"/>
<gene>
    <name evidence="1" type="ORF">EVAR_80902_1</name>
</gene>
<reference evidence="1 2" key="1">
    <citation type="journal article" date="2019" name="Commun. Biol.">
        <title>The bagworm genome reveals a unique fibroin gene that provides high tensile strength.</title>
        <authorList>
            <person name="Kono N."/>
            <person name="Nakamura H."/>
            <person name="Ohtoshi R."/>
            <person name="Tomita M."/>
            <person name="Numata K."/>
            <person name="Arakawa K."/>
        </authorList>
    </citation>
    <scope>NUCLEOTIDE SEQUENCE [LARGE SCALE GENOMIC DNA]</scope>
</reference>
<evidence type="ECO:0000313" key="2">
    <source>
        <dbReference type="Proteomes" id="UP000299102"/>
    </source>
</evidence>
<comment type="caution">
    <text evidence="1">The sequence shown here is derived from an EMBL/GenBank/DDBJ whole genome shotgun (WGS) entry which is preliminary data.</text>
</comment>
<name>A0A4C1V088_EUMVA</name>
<sequence>MRLATDIGVHHISYGGRRLVNEGQVHRFQIATLFRVDKLFGVGKRARRRVGRPQIADRDAAICGRQSSAAGRRRRGFYHITKRPRKKLSGSTVVEAAESIKYCTRLRLLYGHRQMGPHYGAAALRQPTPGQRDFVDELLRQLLDLVLQECCLLKSRDLRFVSKISQLAMEHLLRTCTIHEM</sequence>
<evidence type="ECO:0000313" key="1">
    <source>
        <dbReference type="EMBL" id="GBP32135.1"/>
    </source>
</evidence>
<accession>A0A4C1V088</accession>
<dbReference type="Proteomes" id="UP000299102">
    <property type="component" value="Unassembled WGS sequence"/>
</dbReference>
<dbReference type="EMBL" id="BGZK01000255">
    <property type="protein sequence ID" value="GBP32135.1"/>
    <property type="molecule type" value="Genomic_DNA"/>
</dbReference>
<protein>
    <submittedName>
        <fullName evidence="1">Uncharacterized protein</fullName>
    </submittedName>
</protein>
<proteinExistence type="predicted"/>
<organism evidence="1 2">
    <name type="scientific">Eumeta variegata</name>
    <name type="common">Bagworm moth</name>
    <name type="synonym">Eumeta japonica</name>
    <dbReference type="NCBI Taxonomy" id="151549"/>
    <lineage>
        <taxon>Eukaryota</taxon>
        <taxon>Metazoa</taxon>
        <taxon>Ecdysozoa</taxon>
        <taxon>Arthropoda</taxon>
        <taxon>Hexapoda</taxon>
        <taxon>Insecta</taxon>
        <taxon>Pterygota</taxon>
        <taxon>Neoptera</taxon>
        <taxon>Endopterygota</taxon>
        <taxon>Lepidoptera</taxon>
        <taxon>Glossata</taxon>
        <taxon>Ditrysia</taxon>
        <taxon>Tineoidea</taxon>
        <taxon>Psychidae</taxon>
        <taxon>Oiketicinae</taxon>
        <taxon>Eumeta</taxon>
    </lineage>
</organism>